<comment type="similarity">
    <text evidence="1">Belongs to the LysR transcriptional regulatory family.</text>
</comment>
<dbReference type="PANTHER" id="PTHR30118:SF15">
    <property type="entry name" value="TRANSCRIPTIONAL REGULATORY PROTEIN"/>
    <property type="match status" value="1"/>
</dbReference>
<evidence type="ECO:0000259" key="5">
    <source>
        <dbReference type="PROSITE" id="PS50931"/>
    </source>
</evidence>
<dbReference type="EMBL" id="JADMKU010000003">
    <property type="protein sequence ID" value="MBR9650374.1"/>
    <property type="molecule type" value="Genomic_DNA"/>
</dbReference>
<comment type="caution">
    <text evidence="6">The sequence shown here is derived from an EMBL/GenBank/DDBJ whole genome shotgun (WGS) entry which is preliminary data.</text>
</comment>
<feature type="domain" description="HTH lysR-type" evidence="5">
    <location>
        <begin position="12"/>
        <end position="69"/>
    </location>
</feature>
<dbReference type="CDD" id="cd08417">
    <property type="entry name" value="PBP2_Nitroaromatics_like"/>
    <property type="match status" value="1"/>
</dbReference>
<dbReference type="InterPro" id="IPR005119">
    <property type="entry name" value="LysR_subst-bd"/>
</dbReference>
<keyword evidence="2" id="KW-0805">Transcription regulation</keyword>
<dbReference type="Gene3D" id="1.10.10.10">
    <property type="entry name" value="Winged helix-like DNA-binding domain superfamily/Winged helix DNA-binding domain"/>
    <property type="match status" value="1"/>
</dbReference>
<dbReference type="PANTHER" id="PTHR30118">
    <property type="entry name" value="HTH-TYPE TRANSCRIPTIONAL REGULATOR LEUO-RELATED"/>
    <property type="match status" value="1"/>
</dbReference>
<dbReference type="Pfam" id="PF00126">
    <property type="entry name" value="HTH_1"/>
    <property type="match status" value="1"/>
</dbReference>
<evidence type="ECO:0000313" key="7">
    <source>
        <dbReference type="Proteomes" id="UP001195941"/>
    </source>
</evidence>
<gene>
    <name evidence="6" type="ORF">IT775_04440</name>
</gene>
<dbReference type="Proteomes" id="UP001195941">
    <property type="component" value="Unassembled WGS sequence"/>
</dbReference>
<evidence type="ECO:0000256" key="4">
    <source>
        <dbReference type="ARBA" id="ARBA00023163"/>
    </source>
</evidence>
<accession>A0ABS5HN82</accession>
<evidence type="ECO:0000256" key="1">
    <source>
        <dbReference type="ARBA" id="ARBA00009437"/>
    </source>
</evidence>
<dbReference type="PRINTS" id="PR00039">
    <property type="entry name" value="HTHLYSR"/>
</dbReference>
<dbReference type="SUPFAM" id="SSF53850">
    <property type="entry name" value="Periplasmic binding protein-like II"/>
    <property type="match status" value="1"/>
</dbReference>
<organism evidence="6 7">
    <name type="scientific">Thalassovita aquimarina</name>
    <dbReference type="NCBI Taxonomy" id="2785917"/>
    <lineage>
        <taxon>Bacteria</taxon>
        <taxon>Pseudomonadati</taxon>
        <taxon>Pseudomonadota</taxon>
        <taxon>Alphaproteobacteria</taxon>
        <taxon>Rhodobacterales</taxon>
        <taxon>Roseobacteraceae</taxon>
        <taxon>Thalassovita</taxon>
    </lineage>
</organism>
<dbReference type="SUPFAM" id="SSF46785">
    <property type="entry name" value="Winged helix' DNA-binding domain"/>
    <property type="match status" value="1"/>
</dbReference>
<evidence type="ECO:0000256" key="3">
    <source>
        <dbReference type="ARBA" id="ARBA00023125"/>
    </source>
</evidence>
<dbReference type="InterPro" id="IPR037402">
    <property type="entry name" value="YidZ_PBP2"/>
</dbReference>
<reference evidence="6 7" key="1">
    <citation type="journal article" date="2021" name="Arch. Microbiol.">
        <title>Thalassobius aquimarinus sp. nov., isolated from the Sea of Japan seashore.</title>
        <authorList>
            <person name="Kurilenko V.V."/>
            <person name="Romanenko L.A."/>
            <person name="Chernysheva N.Y."/>
            <person name="Velansky P.V."/>
            <person name="Tekutyeva L.A."/>
            <person name="Isaeva M.P."/>
            <person name="Mikhailov V.V."/>
        </authorList>
    </citation>
    <scope>NUCLEOTIDE SEQUENCE [LARGE SCALE GENOMIC DNA]</scope>
    <source>
        <strain evidence="6 7">KMM 8518</strain>
    </source>
</reference>
<dbReference type="InterPro" id="IPR036388">
    <property type="entry name" value="WH-like_DNA-bd_sf"/>
</dbReference>
<dbReference type="InterPro" id="IPR050389">
    <property type="entry name" value="LysR-type_TF"/>
</dbReference>
<keyword evidence="7" id="KW-1185">Reference proteome</keyword>
<proteinExistence type="inferred from homology"/>
<evidence type="ECO:0000313" key="6">
    <source>
        <dbReference type="EMBL" id="MBR9650374.1"/>
    </source>
</evidence>
<name>A0ABS5HN82_9RHOB</name>
<dbReference type="PROSITE" id="PS50931">
    <property type="entry name" value="HTH_LYSR"/>
    <property type="match status" value="1"/>
</dbReference>
<protein>
    <submittedName>
        <fullName evidence="6">LysR family transcriptional regulator</fullName>
    </submittedName>
</protein>
<dbReference type="Gene3D" id="3.40.190.10">
    <property type="entry name" value="Periplasmic binding protein-like II"/>
    <property type="match status" value="2"/>
</dbReference>
<keyword evidence="3" id="KW-0238">DNA-binding</keyword>
<evidence type="ECO:0000256" key="2">
    <source>
        <dbReference type="ARBA" id="ARBA00023015"/>
    </source>
</evidence>
<keyword evidence="4" id="KW-0804">Transcription</keyword>
<dbReference type="RefSeq" id="WP_212699894.1">
    <property type="nucleotide sequence ID" value="NZ_JADMKU010000003.1"/>
</dbReference>
<dbReference type="InterPro" id="IPR036390">
    <property type="entry name" value="WH_DNA-bd_sf"/>
</dbReference>
<sequence>MGPITDVNFATFDLNLLRVFDALIRERSVTRAGELIGLSQPAVSNALSRLRHHFADELFVRRGNDMVPTPRAEALAVKIQKALSEIESAVTDEKTFQPEELERVFTLSGADFFSALVMPRLHSRVTRMAPRVTLRMIEGATGEVATLLRDSTIDMALERAMPMQQSDWVSSAALMQSRFLVVAAKDHPRIREAGIAPGDALPLDLFCALPHALRSVDGSLAGIVDTALSKLGRKRHVALALPHFHAVAVAASKSELIATLPEQTAQDAAGILGLSVYRPPVEVPPQELRLYWHRRHDRSAAHRWLRAQIFETIEKLQPVKSHAT</sequence>
<dbReference type="InterPro" id="IPR000847">
    <property type="entry name" value="LysR_HTH_N"/>
</dbReference>
<dbReference type="Pfam" id="PF03466">
    <property type="entry name" value="LysR_substrate"/>
    <property type="match status" value="1"/>
</dbReference>